<evidence type="ECO:0000313" key="2">
    <source>
        <dbReference type="EMBL" id="EDW35252.1"/>
    </source>
</evidence>
<dbReference type="Proteomes" id="UP000008744">
    <property type="component" value="Unassembled WGS sequence"/>
</dbReference>
<organism evidence="3">
    <name type="scientific">Drosophila persimilis</name>
    <name type="common">Fruit fly</name>
    <dbReference type="NCBI Taxonomy" id="7234"/>
    <lineage>
        <taxon>Eukaryota</taxon>
        <taxon>Metazoa</taxon>
        <taxon>Ecdysozoa</taxon>
        <taxon>Arthropoda</taxon>
        <taxon>Hexapoda</taxon>
        <taxon>Insecta</taxon>
        <taxon>Pterygota</taxon>
        <taxon>Neoptera</taxon>
        <taxon>Endopterygota</taxon>
        <taxon>Diptera</taxon>
        <taxon>Brachycera</taxon>
        <taxon>Muscomorpha</taxon>
        <taxon>Ephydroidea</taxon>
        <taxon>Drosophilidae</taxon>
        <taxon>Drosophila</taxon>
        <taxon>Sophophora</taxon>
    </lineage>
</organism>
<accession>B4H937</accession>
<proteinExistence type="predicted"/>
<feature type="region of interest" description="Disordered" evidence="1">
    <location>
        <begin position="1"/>
        <end position="26"/>
    </location>
</feature>
<name>B4H937_DROPE</name>
<dbReference type="EMBL" id="CH479226">
    <property type="protein sequence ID" value="EDW35252.1"/>
    <property type="molecule type" value="Genomic_DNA"/>
</dbReference>
<dbReference type="HOGENOM" id="CLU_2148434_0_0_1"/>
<reference evidence="2 3" key="1">
    <citation type="journal article" date="2007" name="Nature">
        <title>Evolution of genes and genomes on the Drosophila phylogeny.</title>
        <authorList>
            <consortium name="Drosophila 12 Genomes Consortium"/>
            <person name="Clark A.G."/>
            <person name="Eisen M.B."/>
            <person name="Smith D.R."/>
            <person name="Bergman C.M."/>
            <person name="Oliver B."/>
            <person name="Markow T.A."/>
            <person name="Kaufman T.C."/>
            <person name="Kellis M."/>
            <person name="Gelbart W."/>
            <person name="Iyer V.N."/>
            <person name="Pollard D.A."/>
            <person name="Sackton T.B."/>
            <person name="Larracuente A.M."/>
            <person name="Singh N.D."/>
            <person name="Abad J.P."/>
            <person name="Abt D.N."/>
            <person name="Adryan B."/>
            <person name="Aguade M."/>
            <person name="Akashi H."/>
            <person name="Anderson W.W."/>
            <person name="Aquadro C.F."/>
            <person name="Ardell D.H."/>
            <person name="Arguello R."/>
            <person name="Artieri C.G."/>
            <person name="Barbash D.A."/>
            <person name="Barker D."/>
            <person name="Barsanti P."/>
            <person name="Batterham P."/>
            <person name="Batzoglou S."/>
            <person name="Begun D."/>
            <person name="Bhutkar A."/>
            <person name="Blanco E."/>
            <person name="Bosak S.A."/>
            <person name="Bradley R.K."/>
            <person name="Brand A.D."/>
            <person name="Brent M.R."/>
            <person name="Brooks A.N."/>
            <person name="Brown R.H."/>
            <person name="Butlin R.K."/>
            <person name="Caggese C."/>
            <person name="Calvi B.R."/>
            <person name="Bernardo de Carvalho A."/>
            <person name="Caspi A."/>
            <person name="Castrezana S."/>
            <person name="Celniker S.E."/>
            <person name="Chang J.L."/>
            <person name="Chapple C."/>
            <person name="Chatterji S."/>
            <person name="Chinwalla A."/>
            <person name="Civetta A."/>
            <person name="Clifton S.W."/>
            <person name="Comeron J.M."/>
            <person name="Costello J.C."/>
            <person name="Coyne J.A."/>
            <person name="Daub J."/>
            <person name="David R.G."/>
            <person name="Delcher A.L."/>
            <person name="Delehaunty K."/>
            <person name="Do C.B."/>
            <person name="Ebling H."/>
            <person name="Edwards K."/>
            <person name="Eickbush T."/>
            <person name="Evans J.D."/>
            <person name="Filipski A."/>
            <person name="Findeiss S."/>
            <person name="Freyhult E."/>
            <person name="Fulton L."/>
            <person name="Fulton R."/>
            <person name="Garcia A.C."/>
            <person name="Gardiner A."/>
            <person name="Garfield D.A."/>
            <person name="Garvin B.E."/>
            <person name="Gibson G."/>
            <person name="Gilbert D."/>
            <person name="Gnerre S."/>
            <person name="Godfrey J."/>
            <person name="Good R."/>
            <person name="Gotea V."/>
            <person name="Gravely B."/>
            <person name="Greenberg A.J."/>
            <person name="Griffiths-Jones S."/>
            <person name="Gross S."/>
            <person name="Guigo R."/>
            <person name="Gustafson E.A."/>
            <person name="Haerty W."/>
            <person name="Hahn M.W."/>
            <person name="Halligan D.L."/>
            <person name="Halpern A.L."/>
            <person name="Halter G.M."/>
            <person name="Han M.V."/>
            <person name="Heger A."/>
            <person name="Hillier L."/>
            <person name="Hinrichs A.S."/>
            <person name="Holmes I."/>
            <person name="Hoskins R.A."/>
            <person name="Hubisz M.J."/>
            <person name="Hultmark D."/>
            <person name="Huntley M.A."/>
            <person name="Jaffe D.B."/>
            <person name="Jagadeeshan S."/>
            <person name="Jeck W.R."/>
            <person name="Johnson J."/>
            <person name="Jones C.D."/>
            <person name="Jordan W.C."/>
            <person name="Karpen G.H."/>
            <person name="Kataoka E."/>
            <person name="Keightley P.D."/>
            <person name="Kheradpour P."/>
            <person name="Kirkness E.F."/>
            <person name="Koerich L.B."/>
            <person name="Kristiansen K."/>
            <person name="Kudrna D."/>
            <person name="Kulathinal R.J."/>
            <person name="Kumar S."/>
            <person name="Kwok R."/>
            <person name="Lander E."/>
            <person name="Langley C.H."/>
            <person name="Lapoint R."/>
            <person name="Lazzaro B.P."/>
            <person name="Lee S.J."/>
            <person name="Levesque L."/>
            <person name="Li R."/>
            <person name="Lin C.F."/>
            <person name="Lin M.F."/>
            <person name="Lindblad-Toh K."/>
            <person name="Llopart A."/>
            <person name="Long M."/>
            <person name="Low L."/>
            <person name="Lozovsky E."/>
            <person name="Lu J."/>
            <person name="Luo M."/>
            <person name="Machado C.A."/>
            <person name="Makalowski W."/>
            <person name="Marzo M."/>
            <person name="Matsuda M."/>
            <person name="Matzkin L."/>
            <person name="McAllister B."/>
            <person name="McBride C.S."/>
            <person name="McKernan B."/>
            <person name="McKernan K."/>
            <person name="Mendez-Lago M."/>
            <person name="Minx P."/>
            <person name="Mollenhauer M.U."/>
            <person name="Montooth K."/>
            <person name="Mount S.M."/>
            <person name="Mu X."/>
            <person name="Myers E."/>
            <person name="Negre B."/>
            <person name="Newfeld S."/>
            <person name="Nielsen R."/>
            <person name="Noor M.A."/>
            <person name="O'Grady P."/>
            <person name="Pachter L."/>
            <person name="Papaceit M."/>
            <person name="Parisi M.J."/>
            <person name="Parisi M."/>
            <person name="Parts L."/>
            <person name="Pedersen J.S."/>
            <person name="Pesole G."/>
            <person name="Phillippy A.M."/>
            <person name="Ponting C.P."/>
            <person name="Pop M."/>
            <person name="Porcelli D."/>
            <person name="Powell J.R."/>
            <person name="Prohaska S."/>
            <person name="Pruitt K."/>
            <person name="Puig M."/>
            <person name="Quesneville H."/>
            <person name="Ram K.R."/>
            <person name="Rand D."/>
            <person name="Rasmussen M.D."/>
            <person name="Reed L.K."/>
            <person name="Reenan R."/>
            <person name="Reily A."/>
            <person name="Remington K.A."/>
            <person name="Rieger T.T."/>
            <person name="Ritchie M.G."/>
            <person name="Robin C."/>
            <person name="Rogers Y.H."/>
            <person name="Rohde C."/>
            <person name="Rozas J."/>
            <person name="Rubenfield M.J."/>
            <person name="Ruiz A."/>
            <person name="Russo S."/>
            <person name="Salzberg S.L."/>
            <person name="Sanchez-Gracia A."/>
            <person name="Saranga D.J."/>
            <person name="Sato H."/>
            <person name="Schaeffer S.W."/>
            <person name="Schatz M.C."/>
            <person name="Schlenke T."/>
            <person name="Schwartz R."/>
            <person name="Segarra C."/>
            <person name="Singh R.S."/>
            <person name="Sirot L."/>
            <person name="Sirota M."/>
            <person name="Sisneros N.B."/>
            <person name="Smith C.D."/>
            <person name="Smith T.F."/>
            <person name="Spieth J."/>
            <person name="Stage D.E."/>
            <person name="Stark A."/>
            <person name="Stephan W."/>
            <person name="Strausberg R.L."/>
            <person name="Strempel S."/>
            <person name="Sturgill D."/>
            <person name="Sutton G."/>
            <person name="Sutton G.G."/>
            <person name="Tao W."/>
            <person name="Teichmann S."/>
            <person name="Tobari Y.N."/>
            <person name="Tomimura Y."/>
            <person name="Tsolas J.M."/>
            <person name="Valente V.L."/>
            <person name="Venter E."/>
            <person name="Venter J.C."/>
            <person name="Vicario S."/>
            <person name="Vieira F.G."/>
            <person name="Vilella A.J."/>
            <person name="Villasante A."/>
            <person name="Walenz B."/>
            <person name="Wang J."/>
            <person name="Wasserman M."/>
            <person name="Watts T."/>
            <person name="Wilson D."/>
            <person name="Wilson R.K."/>
            <person name="Wing R.A."/>
            <person name="Wolfner M.F."/>
            <person name="Wong A."/>
            <person name="Wong G.K."/>
            <person name="Wu C.I."/>
            <person name="Wu G."/>
            <person name="Yamamoto D."/>
            <person name="Yang H.P."/>
            <person name="Yang S.P."/>
            <person name="Yorke J.A."/>
            <person name="Yoshida K."/>
            <person name="Zdobnov E."/>
            <person name="Zhang P."/>
            <person name="Zhang Y."/>
            <person name="Zimin A.V."/>
            <person name="Baldwin J."/>
            <person name="Abdouelleil A."/>
            <person name="Abdulkadir J."/>
            <person name="Abebe A."/>
            <person name="Abera B."/>
            <person name="Abreu J."/>
            <person name="Acer S.C."/>
            <person name="Aftuck L."/>
            <person name="Alexander A."/>
            <person name="An P."/>
            <person name="Anderson E."/>
            <person name="Anderson S."/>
            <person name="Arachi H."/>
            <person name="Azer M."/>
            <person name="Bachantsang P."/>
            <person name="Barry A."/>
            <person name="Bayul T."/>
            <person name="Berlin A."/>
            <person name="Bessette D."/>
            <person name="Bloom T."/>
            <person name="Blye J."/>
            <person name="Boguslavskiy L."/>
            <person name="Bonnet C."/>
            <person name="Boukhgalter B."/>
            <person name="Bourzgui I."/>
            <person name="Brown A."/>
            <person name="Cahill P."/>
            <person name="Channer S."/>
            <person name="Cheshatsang Y."/>
            <person name="Chuda L."/>
            <person name="Citroen M."/>
            <person name="Collymore A."/>
            <person name="Cooke P."/>
            <person name="Costello M."/>
            <person name="D'Aco K."/>
            <person name="Daza R."/>
            <person name="De Haan G."/>
            <person name="DeGray S."/>
            <person name="DeMaso C."/>
            <person name="Dhargay N."/>
            <person name="Dooley K."/>
            <person name="Dooley E."/>
            <person name="Doricent M."/>
            <person name="Dorje P."/>
            <person name="Dorjee K."/>
            <person name="Dupes A."/>
            <person name="Elong R."/>
            <person name="Falk J."/>
            <person name="Farina A."/>
            <person name="Faro S."/>
            <person name="Ferguson D."/>
            <person name="Fisher S."/>
            <person name="Foley C.D."/>
            <person name="Franke A."/>
            <person name="Friedrich D."/>
            <person name="Gadbois L."/>
            <person name="Gearin G."/>
            <person name="Gearin C.R."/>
            <person name="Giannoukos G."/>
            <person name="Goode T."/>
            <person name="Graham J."/>
            <person name="Grandbois E."/>
            <person name="Grewal S."/>
            <person name="Gyaltsen K."/>
            <person name="Hafez N."/>
            <person name="Hagos B."/>
            <person name="Hall J."/>
            <person name="Henson C."/>
            <person name="Hollinger A."/>
            <person name="Honan T."/>
            <person name="Huard M.D."/>
            <person name="Hughes L."/>
            <person name="Hurhula B."/>
            <person name="Husby M.E."/>
            <person name="Kamat A."/>
            <person name="Kanga B."/>
            <person name="Kashin S."/>
            <person name="Khazanovich D."/>
            <person name="Kisner P."/>
            <person name="Lance K."/>
            <person name="Lara M."/>
            <person name="Lee W."/>
            <person name="Lennon N."/>
            <person name="Letendre F."/>
            <person name="LeVine R."/>
            <person name="Lipovsky A."/>
            <person name="Liu X."/>
            <person name="Liu J."/>
            <person name="Liu S."/>
            <person name="Lokyitsang T."/>
            <person name="Lokyitsang Y."/>
            <person name="Lubonja R."/>
            <person name="Lui A."/>
            <person name="MacDonald P."/>
            <person name="Magnisalis V."/>
            <person name="Maru K."/>
            <person name="Matthews C."/>
            <person name="McCusker W."/>
            <person name="McDonough S."/>
            <person name="Mehta T."/>
            <person name="Meldrim J."/>
            <person name="Meneus L."/>
            <person name="Mihai O."/>
            <person name="Mihalev A."/>
            <person name="Mihova T."/>
            <person name="Mittelman R."/>
            <person name="Mlenga V."/>
            <person name="Montmayeur A."/>
            <person name="Mulrain L."/>
            <person name="Navidi A."/>
            <person name="Naylor J."/>
            <person name="Negash T."/>
            <person name="Nguyen T."/>
            <person name="Nguyen N."/>
            <person name="Nicol R."/>
            <person name="Norbu C."/>
            <person name="Norbu N."/>
            <person name="Novod N."/>
            <person name="O'Neill B."/>
            <person name="Osman S."/>
            <person name="Markiewicz E."/>
            <person name="Oyono O.L."/>
            <person name="Patti C."/>
            <person name="Phunkhang P."/>
            <person name="Pierre F."/>
            <person name="Priest M."/>
            <person name="Raghuraman S."/>
            <person name="Rege F."/>
            <person name="Reyes R."/>
            <person name="Rise C."/>
            <person name="Rogov P."/>
            <person name="Ross K."/>
            <person name="Ryan E."/>
            <person name="Settipalli S."/>
            <person name="Shea T."/>
            <person name="Sherpa N."/>
            <person name="Shi L."/>
            <person name="Shih D."/>
            <person name="Sparrow T."/>
            <person name="Spaulding J."/>
            <person name="Stalker J."/>
            <person name="Stange-Thomann N."/>
            <person name="Stavropoulos S."/>
            <person name="Stone C."/>
            <person name="Strader C."/>
            <person name="Tesfaye S."/>
            <person name="Thomson T."/>
            <person name="Thoulutsang Y."/>
            <person name="Thoulutsang D."/>
            <person name="Topham K."/>
            <person name="Topping I."/>
            <person name="Tsamla T."/>
            <person name="Vassiliev H."/>
            <person name="Vo A."/>
            <person name="Wangchuk T."/>
            <person name="Wangdi T."/>
            <person name="Weiand M."/>
            <person name="Wilkinson J."/>
            <person name="Wilson A."/>
            <person name="Yadav S."/>
            <person name="Young G."/>
            <person name="Yu Q."/>
            <person name="Zembek L."/>
            <person name="Zhong D."/>
            <person name="Zimmer A."/>
            <person name="Zwirko Z."/>
            <person name="Jaffe D.B."/>
            <person name="Alvarez P."/>
            <person name="Brockman W."/>
            <person name="Butler J."/>
            <person name="Chin C."/>
            <person name="Gnerre S."/>
            <person name="Grabherr M."/>
            <person name="Kleber M."/>
            <person name="Mauceli E."/>
            <person name="MacCallum I."/>
        </authorList>
    </citation>
    <scope>NUCLEOTIDE SEQUENCE [LARGE SCALE GENOMIC DNA]</scope>
    <source>
        <strain evidence="3">MSH-3 / Tucson 14011-0111.49</strain>
    </source>
</reference>
<protein>
    <submittedName>
        <fullName evidence="2">GL15671</fullName>
    </submittedName>
</protein>
<dbReference type="AlphaFoldDB" id="B4H937"/>
<gene>
    <name evidence="2" type="primary">Dper\GL15671</name>
    <name evidence="2" type="ORF">Dper_GL15671</name>
</gene>
<keyword evidence="3" id="KW-1185">Reference proteome</keyword>
<sequence length="112" mass="11962">MLWHSKGNSSSSSSRRSSIRTHTLANYSGDLGAQRTDCCDEEETRAGNTATVLGRGLRLRLGLGLGLGRRLQLGPGRDIWRMEAGGAATINHHIEGRLVEVENSVAGAGGYE</sequence>
<evidence type="ECO:0000313" key="3">
    <source>
        <dbReference type="Proteomes" id="UP000008744"/>
    </source>
</evidence>
<evidence type="ECO:0000256" key="1">
    <source>
        <dbReference type="SAM" id="MobiDB-lite"/>
    </source>
</evidence>